<dbReference type="InterPro" id="IPR014710">
    <property type="entry name" value="RmlC-like_jellyroll"/>
</dbReference>
<dbReference type="CDD" id="cd02230">
    <property type="entry name" value="cupin_HP0902-like"/>
    <property type="match status" value="1"/>
</dbReference>
<accession>A0ABP9B5K7</accession>
<protein>
    <submittedName>
        <fullName evidence="1">Cupin domain-containing protein</fullName>
    </submittedName>
</protein>
<dbReference type="Gene3D" id="2.60.120.10">
    <property type="entry name" value="Jelly Rolls"/>
    <property type="match status" value="1"/>
</dbReference>
<dbReference type="RefSeq" id="WP_345444090.1">
    <property type="nucleotide sequence ID" value="NZ_BAABKP010000001.1"/>
</dbReference>
<keyword evidence="2" id="KW-1185">Reference proteome</keyword>
<gene>
    <name evidence="1" type="ORF">GCM10023352_03930</name>
</gene>
<dbReference type="SUPFAM" id="SSF51182">
    <property type="entry name" value="RmlC-like cupins"/>
    <property type="match status" value="1"/>
</dbReference>
<name>A0ABP9B5K7_9MICC</name>
<evidence type="ECO:0000313" key="2">
    <source>
        <dbReference type="Proteomes" id="UP001500187"/>
    </source>
</evidence>
<comment type="caution">
    <text evidence="1">The sequence shown here is derived from an EMBL/GenBank/DDBJ whole genome shotgun (WGS) entry which is preliminary data.</text>
</comment>
<sequence>MPGTHEGTALVFPHLPQALKPFDTKPQARKLVEADGANLVLLSFKKGQIWREHHSVHPVVVQVLSGAVDFEVKGQILQLQPGSPIHLTAYLLHEVRATEDATVMVTMLTGERHDSARINLDGVHAL</sequence>
<organism evidence="1 2">
    <name type="scientific">Rothia endophytica</name>
    <dbReference type="NCBI Taxonomy" id="1324766"/>
    <lineage>
        <taxon>Bacteria</taxon>
        <taxon>Bacillati</taxon>
        <taxon>Actinomycetota</taxon>
        <taxon>Actinomycetes</taxon>
        <taxon>Micrococcales</taxon>
        <taxon>Micrococcaceae</taxon>
        <taxon>Rothia</taxon>
    </lineage>
</organism>
<dbReference type="EMBL" id="BAABKP010000001">
    <property type="protein sequence ID" value="GAA4789290.1"/>
    <property type="molecule type" value="Genomic_DNA"/>
</dbReference>
<dbReference type="InterPro" id="IPR011051">
    <property type="entry name" value="RmlC_Cupin_sf"/>
</dbReference>
<dbReference type="Proteomes" id="UP001500187">
    <property type="component" value="Unassembled WGS sequence"/>
</dbReference>
<proteinExistence type="predicted"/>
<evidence type="ECO:0000313" key="1">
    <source>
        <dbReference type="EMBL" id="GAA4789290.1"/>
    </source>
</evidence>
<reference evidence="2" key="1">
    <citation type="journal article" date="2019" name="Int. J. Syst. Evol. Microbiol.">
        <title>The Global Catalogue of Microorganisms (GCM) 10K type strain sequencing project: providing services to taxonomists for standard genome sequencing and annotation.</title>
        <authorList>
            <consortium name="The Broad Institute Genomics Platform"/>
            <consortium name="The Broad Institute Genome Sequencing Center for Infectious Disease"/>
            <person name="Wu L."/>
            <person name="Ma J."/>
        </authorList>
    </citation>
    <scope>NUCLEOTIDE SEQUENCE [LARGE SCALE GENOMIC DNA]</scope>
    <source>
        <strain evidence="2">JCM 18541</strain>
    </source>
</reference>